<organism evidence="1 2">
    <name type="scientific">Flavonifractor plautii 1_3_50AFAA</name>
    <dbReference type="NCBI Taxonomy" id="742738"/>
    <lineage>
        <taxon>Bacteria</taxon>
        <taxon>Bacillati</taxon>
        <taxon>Bacillota</taxon>
        <taxon>Clostridia</taxon>
        <taxon>Eubacteriales</taxon>
        <taxon>Oscillospiraceae</taxon>
        <taxon>Flavonifractor</taxon>
    </lineage>
</organism>
<dbReference type="SUPFAM" id="SSF89550">
    <property type="entry name" value="PHP domain-like"/>
    <property type="match status" value="1"/>
</dbReference>
<gene>
    <name evidence="1" type="ORF">HMPREF9460_00350</name>
</gene>
<name>A0A096CR36_FLAPL</name>
<evidence type="ECO:0000313" key="2">
    <source>
        <dbReference type="Proteomes" id="UP000029585"/>
    </source>
</evidence>
<dbReference type="RefSeq" id="WP_044938479.1">
    <property type="nucleotide sequence ID" value="NZ_KN174161.1"/>
</dbReference>
<accession>A0A096CR36</accession>
<sequence>MEQIQNNRVITDLYRENAQFPGIALDGSDVYLCWQRFVDRHDSLMASCRRGDEVVWEREISDGGEVLHPVILAHGGAIWYAWSEYARENWRILARCYRDGQWGEVLTVASGEALFFPRLFTWQGKLHVIWTEQHKGSAAAVLCPLTEAGPGAAETVSAVGEAYRAGAAEGGDGNLYVAYDGFDGKQYKLFARARTAAGWSEEIVVSQGEDWASTPWIAAKPDGAVVGWYDYGYMAVYSVRSADLTVRDGALAAVNPQCLKEGVDWYLDLHVASNSSGLQAMAYTRSKYDVLVCTRRGSEPWSRPVLMSYGDGHCGVHPKLLVDEDDTIHLMWQFGFKNGHMERNAQVIYNHLTPAELAQQPDYVAPPSDFTQPIPANADKRLDEHPADVVRAWLDKNGYGNLSVYFGDIHGQSGLSDGMGEVDQYYHRARDKARLDFTALTDHDCYPDWTTQSEWELLRTNCRLMNKDGELACLLAYEWTPNEYKYDYGHKNVYYRGDEGEIFRSGDKGGMTPTDLYNSIRSYKALCIPHHPAADWVMVSAATDWNFHDPEVQRAVEIYSRHAPFETFEARSKFTKNIKKMERCSVQDALARGYRMGFTAGSDSHQTEHGVEGGIVAAFVPALKREYVWDAIYDRLTYGTTGARILVSLKINSAPMGSEVKAIGDAPVTIEGSVLGTDTVTVELLRDNQVIQTWACAGNACDFTLEDTAGSGACYYLRVTQKDDHMAWSSPIWVDRA</sequence>
<dbReference type="PATRIC" id="fig|742738.3.peg.369"/>
<protein>
    <recommendedName>
        <fullName evidence="3">DUF3604 domain-containing protein</fullName>
    </recommendedName>
</protein>
<evidence type="ECO:0008006" key="3">
    <source>
        <dbReference type="Google" id="ProtNLM"/>
    </source>
</evidence>
<dbReference type="EMBL" id="ADLO01000010">
    <property type="protein sequence ID" value="KGF57252.1"/>
    <property type="molecule type" value="Genomic_DNA"/>
</dbReference>
<reference evidence="1 2" key="1">
    <citation type="submission" date="2011-08" db="EMBL/GenBank/DDBJ databases">
        <title>The Genome Sequence of Clostridium orbiscindens 1_3_50AFAA.</title>
        <authorList>
            <consortium name="The Broad Institute Genome Sequencing Platform"/>
            <person name="Earl A."/>
            <person name="Ward D."/>
            <person name="Feldgarden M."/>
            <person name="Gevers D."/>
            <person name="Daigneault M."/>
            <person name="Strauss J."/>
            <person name="Allen-Vercoe E."/>
            <person name="Young S.K."/>
            <person name="Zeng Q."/>
            <person name="Gargeya S."/>
            <person name="Fitzgerald M."/>
            <person name="Haas B."/>
            <person name="Abouelleil A."/>
            <person name="Alvarado L."/>
            <person name="Arachchi H.M."/>
            <person name="Berlin A."/>
            <person name="Brown A."/>
            <person name="Chapman S.B."/>
            <person name="Chen Z."/>
            <person name="Dunbar C."/>
            <person name="Freedman E."/>
            <person name="Gearin G."/>
            <person name="Gellesch M."/>
            <person name="Goldberg J."/>
            <person name="Griggs A."/>
            <person name="Gujja S."/>
            <person name="Heiman D."/>
            <person name="Howarth C."/>
            <person name="Larson L."/>
            <person name="Lui A."/>
            <person name="MacDonald P.J.P."/>
            <person name="Montmayeur A."/>
            <person name="Murphy C."/>
            <person name="Neiman D."/>
            <person name="Pearson M."/>
            <person name="Priest M."/>
            <person name="Roberts A."/>
            <person name="Saif S."/>
            <person name="Shea T."/>
            <person name="Shenoy N."/>
            <person name="Sisk P."/>
            <person name="Stolte C."/>
            <person name="Sykes S."/>
            <person name="Wortman J."/>
            <person name="Nusbaum C."/>
            <person name="Birren B."/>
        </authorList>
    </citation>
    <scope>NUCLEOTIDE SEQUENCE [LARGE SCALE GENOMIC DNA]</scope>
    <source>
        <strain evidence="1 2">1_3_50AFAA</strain>
    </source>
</reference>
<dbReference type="Gene3D" id="3.20.20.140">
    <property type="entry name" value="Metal-dependent hydrolases"/>
    <property type="match status" value="1"/>
</dbReference>
<dbReference type="InterPro" id="IPR016195">
    <property type="entry name" value="Pol/histidinol_Pase-like"/>
</dbReference>
<keyword evidence="2" id="KW-1185">Reference proteome</keyword>
<dbReference type="AlphaFoldDB" id="A0A096CR36"/>
<dbReference type="NCBIfam" id="NF038032">
    <property type="entry name" value="CehA_McbA_metalo"/>
    <property type="match status" value="1"/>
</dbReference>
<evidence type="ECO:0000313" key="1">
    <source>
        <dbReference type="EMBL" id="KGF57252.1"/>
    </source>
</evidence>
<dbReference type="HOGENOM" id="CLU_376335_0_0_9"/>
<dbReference type="Pfam" id="PF12228">
    <property type="entry name" value="DUF3604"/>
    <property type="match status" value="1"/>
</dbReference>
<dbReference type="eggNOG" id="COG4692">
    <property type="taxonomic scope" value="Bacteria"/>
</dbReference>
<dbReference type="InterPro" id="IPR022028">
    <property type="entry name" value="DUF3604"/>
</dbReference>
<comment type="caution">
    <text evidence="1">The sequence shown here is derived from an EMBL/GenBank/DDBJ whole genome shotgun (WGS) entry which is preliminary data.</text>
</comment>
<dbReference type="Proteomes" id="UP000029585">
    <property type="component" value="Unassembled WGS sequence"/>
</dbReference>
<proteinExistence type="predicted"/>